<feature type="region of interest" description="Disordered" evidence="2">
    <location>
        <begin position="244"/>
        <end position="301"/>
    </location>
</feature>
<keyword evidence="1" id="KW-0175">Coiled coil</keyword>
<reference evidence="4" key="1">
    <citation type="submission" date="2015-11" db="EMBL/GenBank/DDBJ databases">
        <title>De novo transcriptome assembly of four potential Pierce s Disease insect vectors from Arizona vineyards.</title>
        <authorList>
            <person name="Tassone E.E."/>
        </authorList>
    </citation>
    <scope>NUCLEOTIDE SEQUENCE</scope>
</reference>
<feature type="region of interest" description="Disordered" evidence="2">
    <location>
        <begin position="165"/>
        <end position="189"/>
    </location>
</feature>
<evidence type="ECO:0000313" key="4">
    <source>
        <dbReference type="EMBL" id="JAT30080.1"/>
    </source>
</evidence>
<protein>
    <submittedName>
        <fullName evidence="4">Uncharacterized protein</fullName>
    </submittedName>
</protein>
<evidence type="ECO:0000256" key="2">
    <source>
        <dbReference type="SAM" id="MobiDB-lite"/>
    </source>
</evidence>
<feature type="non-terminal residue" evidence="4">
    <location>
        <position position="301"/>
    </location>
</feature>
<evidence type="ECO:0000256" key="3">
    <source>
        <dbReference type="SAM" id="Phobius"/>
    </source>
</evidence>
<feature type="transmembrane region" description="Helical" evidence="3">
    <location>
        <begin position="6"/>
        <end position="25"/>
    </location>
</feature>
<evidence type="ECO:0000256" key="1">
    <source>
        <dbReference type="SAM" id="Coils"/>
    </source>
</evidence>
<feature type="coiled-coil region" evidence="1">
    <location>
        <begin position="104"/>
        <end position="131"/>
    </location>
</feature>
<sequence length="301" mass="34293">MVTGKMIRFGVLFALIALMTFLALYDESTNFGKLYRDIVTPMGWKKIEIVDERRAFEALLDDVPWTLMEKLLLGTAAIVVGLTIGWRAHGYCSVYGTNIEPDSLEKVFEKQKDIEERLDALEVKVDKFEKDCSMDMQLIYSRHCEEMGEASTIYAIRHTLSPEDVDRQTCQRDSYPPCVAEDGEETEDPRVWATASDTKLTASDDLECEVEFPEHDVTAEDKPEVEEAEEAERTMYEVEIYPVEIDLGQSEPLEEPDERSTPDSPQMEEVHTLPYTAVGAGECEGKKSPQERRIPQYQGLR</sequence>
<name>A0A1B6M2G3_9HEMI</name>
<keyword evidence="3" id="KW-1133">Transmembrane helix</keyword>
<gene>
    <name evidence="4" type="ORF">g.13928</name>
</gene>
<proteinExistence type="predicted"/>
<keyword evidence="3" id="KW-0812">Transmembrane</keyword>
<organism evidence="4">
    <name type="scientific">Graphocephala atropunctata</name>
    <dbReference type="NCBI Taxonomy" id="36148"/>
    <lineage>
        <taxon>Eukaryota</taxon>
        <taxon>Metazoa</taxon>
        <taxon>Ecdysozoa</taxon>
        <taxon>Arthropoda</taxon>
        <taxon>Hexapoda</taxon>
        <taxon>Insecta</taxon>
        <taxon>Pterygota</taxon>
        <taxon>Neoptera</taxon>
        <taxon>Paraneoptera</taxon>
        <taxon>Hemiptera</taxon>
        <taxon>Auchenorrhyncha</taxon>
        <taxon>Membracoidea</taxon>
        <taxon>Cicadellidae</taxon>
        <taxon>Cicadellinae</taxon>
        <taxon>Cicadellini</taxon>
        <taxon>Graphocephala</taxon>
    </lineage>
</organism>
<feature type="compositionally biased region" description="Basic and acidic residues" evidence="2">
    <location>
        <begin position="283"/>
        <end position="294"/>
    </location>
</feature>
<dbReference type="EMBL" id="GEBQ01009897">
    <property type="protein sequence ID" value="JAT30080.1"/>
    <property type="molecule type" value="Transcribed_RNA"/>
</dbReference>
<accession>A0A1B6M2G3</accession>
<keyword evidence="3" id="KW-0472">Membrane</keyword>
<dbReference type="AlphaFoldDB" id="A0A1B6M2G3"/>